<gene>
    <name evidence="1" type="ORF">ECRASSUSDP1_LOCUS17647</name>
</gene>
<evidence type="ECO:0008006" key="3">
    <source>
        <dbReference type="Google" id="ProtNLM"/>
    </source>
</evidence>
<organism evidence="1 2">
    <name type="scientific">Euplotes crassus</name>
    <dbReference type="NCBI Taxonomy" id="5936"/>
    <lineage>
        <taxon>Eukaryota</taxon>
        <taxon>Sar</taxon>
        <taxon>Alveolata</taxon>
        <taxon>Ciliophora</taxon>
        <taxon>Intramacronucleata</taxon>
        <taxon>Spirotrichea</taxon>
        <taxon>Hypotrichia</taxon>
        <taxon>Euplotida</taxon>
        <taxon>Euplotidae</taxon>
        <taxon>Moneuplotes</taxon>
    </lineage>
</organism>
<dbReference type="AlphaFoldDB" id="A0AAD1XP43"/>
<protein>
    <recommendedName>
        <fullName evidence="3">EF-hand domain-containing protein</fullName>
    </recommendedName>
</protein>
<evidence type="ECO:0000313" key="1">
    <source>
        <dbReference type="EMBL" id="CAI2376278.1"/>
    </source>
</evidence>
<evidence type="ECO:0000313" key="2">
    <source>
        <dbReference type="Proteomes" id="UP001295684"/>
    </source>
</evidence>
<dbReference type="EMBL" id="CAMPGE010017825">
    <property type="protein sequence ID" value="CAI2376278.1"/>
    <property type="molecule type" value="Genomic_DNA"/>
</dbReference>
<proteinExistence type="predicted"/>
<dbReference type="Proteomes" id="UP001295684">
    <property type="component" value="Unassembled WGS sequence"/>
</dbReference>
<comment type="caution">
    <text evidence="1">The sequence shown here is derived from an EMBL/GenBank/DDBJ whole genome shotgun (WGS) entry which is preliminary data.</text>
</comment>
<keyword evidence="2" id="KW-1185">Reference proteome</keyword>
<name>A0AAD1XP43_EUPCR</name>
<accession>A0AAD1XP43</accession>
<reference evidence="1" key="1">
    <citation type="submission" date="2023-07" db="EMBL/GenBank/DDBJ databases">
        <authorList>
            <consortium name="AG Swart"/>
            <person name="Singh M."/>
            <person name="Singh A."/>
            <person name="Seah K."/>
            <person name="Emmerich C."/>
        </authorList>
    </citation>
    <scope>NUCLEOTIDE SEQUENCE</scope>
    <source>
        <strain evidence="1">DP1</strain>
    </source>
</reference>
<sequence>MKKALTKKQYARKIKALVKRRRILAENKAELQEQEDMEKYRVDIFHKVPPKPASVQNNEVNGLLPFDEGQYHCQEYNDLLKSVIPIRNQFAASTSEEERKALAGEEITHWHDYMLQREKALPDHFKMNSTTVSLLEDVFIRESERRNKTLRSDRVIDFHYKFAQNRRFDVPLDPRNLIQMVHPFHGYMLSIDNKFFTFDEMVKMYRQQLVSSYERSLGQTFLAEELSCLSFWDVIDHERKGYTNFPDFVRVLKMFKFNLNPWTLAAIKQEFEWCLKWNEGEVLETDTEKNFVGRFNLARLIFLERGL</sequence>